<keyword evidence="1" id="KW-0812">Transmembrane</keyword>
<dbReference type="OrthoDB" id="5488443at2"/>
<feature type="transmembrane region" description="Helical" evidence="1">
    <location>
        <begin position="70"/>
        <end position="90"/>
    </location>
</feature>
<protein>
    <recommendedName>
        <fullName evidence="2">DUF7802 domain-containing protein</fullName>
    </recommendedName>
</protein>
<feature type="transmembrane region" description="Helical" evidence="1">
    <location>
        <begin position="291"/>
        <end position="315"/>
    </location>
</feature>
<gene>
    <name evidence="3" type="ORF">AO501_15975</name>
</gene>
<feature type="transmembrane region" description="Helical" evidence="1">
    <location>
        <begin position="335"/>
        <end position="354"/>
    </location>
</feature>
<feature type="domain" description="DUF7802" evidence="2">
    <location>
        <begin position="35"/>
        <end position="202"/>
    </location>
</feature>
<feature type="transmembrane region" description="Helical" evidence="1">
    <location>
        <begin position="37"/>
        <end position="58"/>
    </location>
</feature>
<dbReference type="Proteomes" id="UP000051677">
    <property type="component" value="Unassembled WGS sequence"/>
</dbReference>
<feature type="transmembrane region" description="Helical" evidence="1">
    <location>
        <begin position="117"/>
        <end position="136"/>
    </location>
</feature>
<feature type="transmembrane region" description="Helical" evidence="1">
    <location>
        <begin position="195"/>
        <end position="217"/>
    </location>
</feature>
<sequence length="366" mass="40087">MNPSDRFLELAVRLGGISPGALQHFFYLHNPLDLQNATLNVIELLMIMSAALGFAHSLNIFRRSGDSSYLGVWLAAALYCIVMEVPIYFFPSALGIHDGAVIFIHNEFTAGAFYGRMPLYILALYPAVLYPAYVLVRQRGLFDGRWGVIRGAVCVGVVHHCFYEVFDQLGPQLKWWLWDYQLPGIGNITLASVPLFSLVNFSLVDPIAFALLAHALVGRRRTHVLGHSVLVGLLTPALGAALSVNLVAARLFGPHPMLVAGLGWTMLIVAVLFALNAFWRIRSRPLPVDSGFAATYLPLFASVYLVTLTTLWAVSLPEYFGAAGGVTARGTPIGSLPYALACTVACAWLVSPYLTERLNRVRAEIR</sequence>
<proteinExistence type="predicted"/>
<accession>A0A0Q2QLF4</accession>
<feature type="transmembrane region" description="Helical" evidence="1">
    <location>
        <begin position="229"/>
        <end position="252"/>
    </location>
</feature>
<dbReference type="RefSeq" id="WP_055576409.1">
    <property type="nucleotide sequence ID" value="NZ_LKTM01000013.1"/>
</dbReference>
<keyword evidence="1" id="KW-1133">Transmembrane helix</keyword>
<keyword evidence="1" id="KW-0472">Membrane</keyword>
<comment type="caution">
    <text evidence="3">The sequence shown here is derived from an EMBL/GenBank/DDBJ whole genome shotgun (WGS) entry which is preliminary data.</text>
</comment>
<organism evidence="3 4">
    <name type="scientific">Mycobacterium gordonae</name>
    <dbReference type="NCBI Taxonomy" id="1778"/>
    <lineage>
        <taxon>Bacteria</taxon>
        <taxon>Bacillati</taxon>
        <taxon>Actinomycetota</taxon>
        <taxon>Actinomycetes</taxon>
        <taxon>Mycobacteriales</taxon>
        <taxon>Mycobacteriaceae</taxon>
        <taxon>Mycobacterium</taxon>
    </lineage>
</organism>
<dbReference type="InterPro" id="IPR056704">
    <property type="entry name" value="DUF7802"/>
</dbReference>
<feature type="transmembrane region" description="Helical" evidence="1">
    <location>
        <begin position="148"/>
        <end position="166"/>
    </location>
</feature>
<feature type="transmembrane region" description="Helical" evidence="1">
    <location>
        <begin position="258"/>
        <end position="279"/>
    </location>
</feature>
<reference evidence="3 4" key="1">
    <citation type="submission" date="2015-10" db="EMBL/GenBank/DDBJ databases">
        <title>Mycobacterium gordonae draft genome assembly.</title>
        <authorList>
            <person name="Ustinova V."/>
            <person name="Smirnova T."/>
            <person name="Blagodatskikh K."/>
            <person name="Varlamov D."/>
            <person name="Larionova E."/>
            <person name="Chernousova L."/>
        </authorList>
    </citation>
    <scope>NUCLEOTIDE SEQUENCE [LARGE SCALE GENOMIC DNA]</scope>
    <source>
        <strain evidence="3 4">CTRI 14-8773</strain>
    </source>
</reference>
<dbReference type="AlphaFoldDB" id="A0A0Q2QLF4"/>
<evidence type="ECO:0000259" key="2">
    <source>
        <dbReference type="Pfam" id="PF25085"/>
    </source>
</evidence>
<dbReference type="Pfam" id="PF25085">
    <property type="entry name" value="DUF7802"/>
    <property type="match status" value="1"/>
</dbReference>
<evidence type="ECO:0000256" key="1">
    <source>
        <dbReference type="SAM" id="Phobius"/>
    </source>
</evidence>
<name>A0A0Q2QLF4_MYCGO</name>
<evidence type="ECO:0000313" key="4">
    <source>
        <dbReference type="Proteomes" id="UP000051677"/>
    </source>
</evidence>
<evidence type="ECO:0000313" key="3">
    <source>
        <dbReference type="EMBL" id="KQH80629.1"/>
    </source>
</evidence>
<dbReference type="EMBL" id="LKTM01000013">
    <property type="protein sequence ID" value="KQH80629.1"/>
    <property type="molecule type" value="Genomic_DNA"/>
</dbReference>